<dbReference type="Gene3D" id="3.10.180.10">
    <property type="entry name" value="2,3-Dihydroxybiphenyl 1,2-Dioxygenase, domain 1"/>
    <property type="match status" value="1"/>
</dbReference>
<dbReference type="PANTHER" id="PTHR35908:SF1">
    <property type="entry name" value="CONSERVED PROTEIN"/>
    <property type="match status" value="1"/>
</dbReference>
<dbReference type="Proteomes" id="UP000191040">
    <property type="component" value="Chromosome I"/>
</dbReference>
<keyword evidence="2" id="KW-0560">Oxidoreductase</keyword>
<dbReference type="InterPro" id="IPR041581">
    <property type="entry name" value="Glyoxalase_6"/>
</dbReference>
<name>A0A1T4Z584_9ACTN</name>
<dbReference type="EMBL" id="LT796768">
    <property type="protein sequence ID" value="SKB09023.1"/>
    <property type="molecule type" value="Genomic_DNA"/>
</dbReference>
<gene>
    <name evidence="2" type="ORF">SAMN06295964_2452</name>
</gene>
<evidence type="ECO:0000313" key="3">
    <source>
        <dbReference type="Proteomes" id="UP000191040"/>
    </source>
</evidence>
<proteinExistence type="predicted"/>
<dbReference type="CDD" id="cd06587">
    <property type="entry name" value="VOC"/>
    <property type="match status" value="1"/>
</dbReference>
<dbReference type="PANTHER" id="PTHR35908">
    <property type="entry name" value="HYPOTHETICAL FUSION PROTEIN"/>
    <property type="match status" value="1"/>
</dbReference>
<sequence>MDTYPRILQTVIDATDVRRTAEFYRELFGLEYRPGDEPPAEGDEDDVDWLVLRGTDGGHGLAFQQAEELERTTWPDPEVPMQLHLDTSVPDAEELERQRARAEALGATIVLDRTDDPEEPLYVFADPEGHPFCIFVGD</sequence>
<dbReference type="AlphaFoldDB" id="A0A1T4Z584"/>
<evidence type="ECO:0000313" key="2">
    <source>
        <dbReference type="EMBL" id="SKB09023.1"/>
    </source>
</evidence>
<dbReference type="SUPFAM" id="SSF54593">
    <property type="entry name" value="Glyoxalase/Bleomycin resistance protein/Dihydroxybiphenyl dioxygenase"/>
    <property type="match status" value="1"/>
</dbReference>
<evidence type="ECO:0000259" key="1">
    <source>
        <dbReference type="PROSITE" id="PS51819"/>
    </source>
</evidence>
<dbReference type="RefSeq" id="WP_078700421.1">
    <property type="nucleotide sequence ID" value="NZ_LT796768.1"/>
</dbReference>
<keyword evidence="2" id="KW-0223">Dioxygenase</keyword>
<keyword evidence="3" id="KW-1185">Reference proteome</keyword>
<dbReference type="OrthoDB" id="1645442at2"/>
<feature type="domain" description="VOC" evidence="1">
    <location>
        <begin position="6"/>
        <end position="137"/>
    </location>
</feature>
<dbReference type="GO" id="GO:0051213">
    <property type="term" value="F:dioxygenase activity"/>
    <property type="evidence" value="ECO:0007669"/>
    <property type="project" value="UniProtKB-KW"/>
</dbReference>
<accession>A0A1T4Z584</accession>
<dbReference type="PROSITE" id="PS51819">
    <property type="entry name" value="VOC"/>
    <property type="match status" value="1"/>
</dbReference>
<dbReference type="InterPro" id="IPR037523">
    <property type="entry name" value="VOC_core"/>
</dbReference>
<dbReference type="STRING" id="1736691.SAMN06295964_2452"/>
<protein>
    <submittedName>
        <fullName evidence="2">Catechol 2,3-dioxygenase</fullName>
    </submittedName>
</protein>
<organism evidence="2 3">
    <name type="scientific">Aeromicrobium choanae</name>
    <dbReference type="NCBI Taxonomy" id="1736691"/>
    <lineage>
        <taxon>Bacteria</taxon>
        <taxon>Bacillati</taxon>
        <taxon>Actinomycetota</taxon>
        <taxon>Actinomycetes</taxon>
        <taxon>Propionibacteriales</taxon>
        <taxon>Nocardioidaceae</taxon>
        <taxon>Aeromicrobium</taxon>
    </lineage>
</organism>
<dbReference type="Pfam" id="PF18029">
    <property type="entry name" value="Glyoxalase_6"/>
    <property type="match status" value="1"/>
</dbReference>
<reference evidence="3" key="1">
    <citation type="submission" date="2017-02" db="EMBL/GenBank/DDBJ databases">
        <authorList>
            <person name="Varghese N."/>
            <person name="Submissions S."/>
        </authorList>
    </citation>
    <scope>NUCLEOTIDE SEQUENCE [LARGE SCALE GENOMIC DNA]</scope>
    <source>
        <strain evidence="3">9H-4</strain>
    </source>
</reference>
<dbReference type="InterPro" id="IPR029068">
    <property type="entry name" value="Glyas_Bleomycin-R_OHBP_Dase"/>
</dbReference>